<dbReference type="PANTHER" id="PTHR11895">
    <property type="entry name" value="TRANSAMIDASE"/>
    <property type="match status" value="1"/>
</dbReference>
<dbReference type="AlphaFoldDB" id="A0A9D5HBW0"/>
<dbReference type="GO" id="GO:0070291">
    <property type="term" value="P:N-acylethanolamine metabolic process"/>
    <property type="evidence" value="ECO:0007669"/>
    <property type="project" value="TreeGrafter"/>
</dbReference>
<dbReference type="PANTHER" id="PTHR11895:SF156">
    <property type="entry name" value="FATTY ACID AMIDE HYDROLASE"/>
    <property type="match status" value="1"/>
</dbReference>
<feature type="domain" description="Amidase" evidence="2">
    <location>
        <begin position="155"/>
        <end position="581"/>
    </location>
</feature>
<dbReference type="SUPFAM" id="SSF75304">
    <property type="entry name" value="Amidase signature (AS) enzymes"/>
    <property type="match status" value="1"/>
</dbReference>
<dbReference type="GO" id="GO:0016020">
    <property type="term" value="C:membrane"/>
    <property type="evidence" value="ECO:0007669"/>
    <property type="project" value="TreeGrafter"/>
</dbReference>
<dbReference type="InterPro" id="IPR036928">
    <property type="entry name" value="AS_sf"/>
</dbReference>
<dbReference type="GO" id="GO:0047412">
    <property type="term" value="F:N-(long-chain-acyl)ethanolamine deacylase activity"/>
    <property type="evidence" value="ECO:0007669"/>
    <property type="project" value="TreeGrafter"/>
</dbReference>
<dbReference type="InterPro" id="IPR000120">
    <property type="entry name" value="Amidase"/>
</dbReference>
<evidence type="ECO:0000313" key="3">
    <source>
        <dbReference type="EMBL" id="KAJ0970503.1"/>
    </source>
</evidence>
<keyword evidence="4" id="KW-1185">Reference proteome</keyword>
<comment type="caution">
    <text evidence="3">The sequence shown here is derived from an EMBL/GenBank/DDBJ whole genome shotgun (WGS) entry which is preliminary data.</text>
</comment>
<evidence type="ECO:0000256" key="1">
    <source>
        <dbReference type="ARBA" id="ARBA00009199"/>
    </source>
</evidence>
<evidence type="ECO:0000259" key="2">
    <source>
        <dbReference type="Pfam" id="PF01425"/>
    </source>
</evidence>
<comment type="similarity">
    <text evidence="1">Belongs to the amidase family.</text>
</comment>
<reference evidence="3" key="1">
    <citation type="submission" date="2021-03" db="EMBL/GenBank/DDBJ databases">
        <authorList>
            <person name="Li Z."/>
            <person name="Yang C."/>
        </authorList>
    </citation>
    <scope>NUCLEOTIDE SEQUENCE</scope>
    <source>
        <strain evidence="3">Dzin_1.0</strain>
        <tissue evidence="3">Leaf</tissue>
    </source>
</reference>
<dbReference type="Pfam" id="PF01425">
    <property type="entry name" value="Amidase"/>
    <property type="match status" value="1"/>
</dbReference>
<dbReference type="EMBL" id="JAGGNH010000006">
    <property type="protein sequence ID" value="KAJ0970503.1"/>
    <property type="molecule type" value="Genomic_DNA"/>
</dbReference>
<gene>
    <name evidence="3" type="ORF">J5N97_023380</name>
</gene>
<organism evidence="3 4">
    <name type="scientific">Dioscorea zingiberensis</name>
    <dbReference type="NCBI Taxonomy" id="325984"/>
    <lineage>
        <taxon>Eukaryota</taxon>
        <taxon>Viridiplantae</taxon>
        <taxon>Streptophyta</taxon>
        <taxon>Embryophyta</taxon>
        <taxon>Tracheophyta</taxon>
        <taxon>Spermatophyta</taxon>
        <taxon>Magnoliopsida</taxon>
        <taxon>Liliopsida</taxon>
        <taxon>Dioscoreales</taxon>
        <taxon>Dioscoreaceae</taxon>
        <taxon>Dioscorea</taxon>
    </lineage>
</organism>
<dbReference type="InterPro" id="IPR023631">
    <property type="entry name" value="Amidase_dom"/>
</dbReference>
<dbReference type="PROSITE" id="PS00571">
    <property type="entry name" value="AMIDASES"/>
    <property type="match status" value="1"/>
</dbReference>
<sequence length="742" mass="81497">MGKKHFLLPVEEVDISAVKYQPESIQAPHLTGFMLRLFVWISEAPLLGSLVMSLLKRQNHVTQLLRNTVIPEPPMFRPEFPPQEQESGTILLDEGTDPAVRLEPALECLAPYDASMHWNSESHSSFMYWTIRDFAHAYRSKITTPSDVAEQIISAIENSNSSKTPLNLLISFDAEDVRKQATASAQRFLEGNPLSILDGIFMAIKDDIDCLPYPTKGATVWMHKVRIVKRDAVCVARLRTCGVIFIGKANMHELGLGTTGNNPNYGTTRNPHSIDRYTGGSSSGPAALVAAGLCSAAVGTDGGGSVRIPSSLCGVVGLKTTYGRTDMEGALCDCGTVEVASPIAATVEDIMLIYAAMSGSSPEDRISLHPSPLCLPNLSSSHNVDTLQSIRLGKYTEWFNDVTCTDISDKCQSIINQLSDTYGCKMIEIILPELQEMRTAHVVSIGSESLCGLNPDCEDGRGMELTLDTRTSLALFQSFSAAEYVAAQRIRRRIMHYHMEVFKKVDIIVTPTTGMTAPKIPASSLKSGESNYEVSGYLMRFIIAANLLGLPAISVPVGHDKEGLPIGLQLIGRPWGEATILRVASAIEELCSRTRKRPSTFYDILSSVEGAPNDQDPLNTIDHAVLEEHFKEVDRMRRSNENEELIRAENVSDYPISDVVDTPGQTLPESSIVEDASLKRKKLPSRGGKKEYLTKSQARKQFPTRLPVLQQQVLEQEGGDKSKLGGLCQRRRLGIFATRSWS</sequence>
<name>A0A9D5HBW0_9LILI</name>
<dbReference type="InterPro" id="IPR020556">
    <property type="entry name" value="Amidase_CS"/>
</dbReference>
<accession>A0A9D5HBW0</accession>
<evidence type="ECO:0000313" key="4">
    <source>
        <dbReference type="Proteomes" id="UP001085076"/>
    </source>
</evidence>
<protein>
    <recommendedName>
        <fullName evidence="2">Amidase domain-containing protein</fullName>
    </recommendedName>
</protein>
<dbReference type="OrthoDB" id="421993at2759"/>
<reference evidence="3" key="2">
    <citation type="journal article" date="2022" name="Hortic Res">
        <title>The genome of Dioscorea zingiberensis sheds light on the biosynthesis, origin and evolution of the medicinally important diosgenin saponins.</title>
        <authorList>
            <person name="Li Y."/>
            <person name="Tan C."/>
            <person name="Li Z."/>
            <person name="Guo J."/>
            <person name="Li S."/>
            <person name="Chen X."/>
            <person name="Wang C."/>
            <person name="Dai X."/>
            <person name="Yang H."/>
            <person name="Song W."/>
            <person name="Hou L."/>
            <person name="Xu J."/>
            <person name="Tong Z."/>
            <person name="Xu A."/>
            <person name="Yuan X."/>
            <person name="Wang W."/>
            <person name="Yang Q."/>
            <person name="Chen L."/>
            <person name="Sun Z."/>
            <person name="Wang K."/>
            <person name="Pan B."/>
            <person name="Chen J."/>
            <person name="Bao Y."/>
            <person name="Liu F."/>
            <person name="Qi X."/>
            <person name="Gang D.R."/>
            <person name="Wen J."/>
            <person name="Li J."/>
        </authorList>
    </citation>
    <scope>NUCLEOTIDE SEQUENCE</scope>
    <source>
        <strain evidence="3">Dzin_1.0</strain>
    </source>
</reference>
<proteinExistence type="inferred from homology"/>
<dbReference type="Proteomes" id="UP001085076">
    <property type="component" value="Miscellaneous, Linkage group lg06"/>
</dbReference>
<dbReference type="Gene3D" id="3.90.1300.10">
    <property type="entry name" value="Amidase signature (AS) domain"/>
    <property type="match status" value="1"/>
</dbReference>